<accession>A0A7C8KS58</accession>
<evidence type="ECO:0000256" key="7">
    <source>
        <dbReference type="RuleBase" id="RU003345"/>
    </source>
</evidence>
<dbReference type="PANTHER" id="PTHR43570:SF16">
    <property type="entry name" value="ALDEHYDE DEHYDROGENASE TYPE III, ISOFORM Q"/>
    <property type="match status" value="1"/>
</dbReference>
<dbReference type="Proteomes" id="UP000480246">
    <property type="component" value="Unassembled WGS sequence"/>
</dbReference>
<dbReference type="CDD" id="cd07136">
    <property type="entry name" value="ALDH_YwdH-P39616"/>
    <property type="match status" value="1"/>
</dbReference>
<reference evidence="9 10" key="1">
    <citation type="submission" date="2019-10" db="EMBL/GenBank/DDBJ databases">
        <title>Gracilibacillus sp. nov. isolated from rice seeds.</title>
        <authorList>
            <person name="He S."/>
        </authorList>
    </citation>
    <scope>NUCLEOTIDE SEQUENCE [LARGE SCALE GENOMIC DNA]</scope>
    <source>
        <strain evidence="9 10">TD8</strain>
    </source>
</reference>
<comment type="caution">
    <text evidence="9">The sequence shown here is derived from an EMBL/GenBank/DDBJ whole genome shotgun (WGS) entry which is preliminary data.</text>
</comment>
<dbReference type="InterPro" id="IPR016162">
    <property type="entry name" value="Ald_DH_N"/>
</dbReference>
<evidence type="ECO:0000256" key="5">
    <source>
        <dbReference type="PIRSR" id="PIRSR036492-1"/>
    </source>
</evidence>
<dbReference type="InterPro" id="IPR015590">
    <property type="entry name" value="Aldehyde_DH_dom"/>
</dbReference>
<dbReference type="SUPFAM" id="SSF53720">
    <property type="entry name" value="ALDH-like"/>
    <property type="match status" value="1"/>
</dbReference>
<evidence type="ECO:0000313" key="10">
    <source>
        <dbReference type="Proteomes" id="UP000480246"/>
    </source>
</evidence>
<evidence type="ECO:0000256" key="4">
    <source>
        <dbReference type="PIRNR" id="PIRNR036492"/>
    </source>
</evidence>
<comment type="similarity">
    <text evidence="1 4 7">Belongs to the aldehyde dehydrogenase family.</text>
</comment>
<dbReference type="AlphaFoldDB" id="A0A7C8KS58"/>
<dbReference type="InterPro" id="IPR012394">
    <property type="entry name" value="Aldehyde_DH_NAD(P)"/>
</dbReference>
<dbReference type="PANTHER" id="PTHR43570">
    <property type="entry name" value="ALDEHYDE DEHYDROGENASE"/>
    <property type="match status" value="1"/>
</dbReference>
<dbReference type="OrthoDB" id="9762913at2"/>
<dbReference type="PIRSF" id="PIRSF036492">
    <property type="entry name" value="ALDH"/>
    <property type="match status" value="1"/>
</dbReference>
<protein>
    <recommendedName>
        <fullName evidence="4">Aldehyde dehydrogenase</fullName>
    </recommendedName>
</protein>
<dbReference type="RefSeq" id="WP_153406767.1">
    <property type="nucleotide sequence ID" value="NZ_ML762452.1"/>
</dbReference>
<organism evidence="9 10">
    <name type="scientific">Gracilibacillus oryzae</name>
    <dbReference type="NCBI Taxonomy" id="1672701"/>
    <lineage>
        <taxon>Bacteria</taxon>
        <taxon>Bacillati</taxon>
        <taxon>Bacillota</taxon>
        <taxon>Bacilli</taxon>
        <taxon>Bacillales</taxon>
        <taxon>Bacillaceae</taxon>
        <taxon>Gracilibacillus</taxon>
    </lineage>
</organism>
<sequence>MENYSLLLDKQRAFFHTGTSKKQDFRSNALRKLKDSIKTNEKKIMDALKADLNKSEFEAYTTEIGFVLEEIGFTMKNLHKWMKPAKVKTPLTHFGSKSYVYYDSYGVAFIIAPWNYPFQLAIAPLIGAITAGNCAIIKPSELTPNTSEVLQNIIESIFPEEYIAVVQGDVETSQALLSENFDYIFFTGSVPVGKIVMEAASKTLTPVTLELGGKSPCIVHKDANIKMAAKRIAWGKFINAGQTCVAPDYLYVHSEIKEEFMEKFTFAIKELYGENPLENPDYTTIVSTKHFDRLQSFLSNGSKFHGGNADSETLAIEPTVLTNITWEDPVMQDEIFGPILPVLEYNSLSEVMNGISNHPNPLALYLFTEDKAIEEKIINNTSFGGGCINDTVFHLVSPHLPFGGVGSSGIGSYHGKGSFDTFSHKKSVLRQTTRFDIPFRYPNFTNGLKIIKRVLK</sequence>
<dbReference type="Gene3D" id="3.40.605.10">
    <property type="entry name" value="Aldehyde Dehydrogenase, Chain A, domain 1"/>
    <property type="match status" value="1"/>
</dbReference>
<evidence type="ECO:0000256" key="3">
    <source>
        <dbReference type="ARBA" id="ARBA00023027"/>
    </source>
</evidence>
<dbReference type="InterPro" id="IPR016160">
    <property type="entry name" value="Ald_DH_CS_CYS"/>
</dbReference>
<evidence type="ECO:0000313" key="9">
    <source>
        <dbReference type="EMBL" id="KAB8126110.1"/>
    </source>
</evidence>
<dbReference type="Pfam" id="PF00171">
    <property type="entry name" value="Aldedh"/>
    <property type="match status" value="1"/>
</dbReference>
<dbReference type="FunFam" id="3.40.605.10:FF:000004">
    <property type="entry name" value="Aldehyde dehydrogenase"/>
    <property type="match status" value="1"/>
</dbReference>
<dbReference type="GO" id="GO:0004029">
    <property type="term" value="F:aldehyde dehydrogenase (NAD+) activity"/>
    <property type="evidence" value="ECO:0007669"/>
    <property type="project" value="TreeGrafter"/>
</dbReference>
<feature type="active site" evidence="5">
    <location>
        <position position="244"/>
    </location>
</feature>
<dbReference type="InterPro" id="IPR016163">
    <property type="entry name" value="Ald_DH_C"/>
</dbReference>
<feature type="active site" evidence="5 6">
    <location>
        <position position="210"/>
    </location>
</feature>
<dbReference type="Gene3D" id="3.40.309.10">
    <property type="entry name" value="Aldehyde Dehydrogenase, Chain A, domain 2"/>
    <property type="match status" value="1"/>
</dbReference>
<dbReference type="EMBL" id="WEID01000116">
    <property type="protein sequence ID" value="KAB8126110.1"/>
    <property type="molecule type" value="Genomic_DNA"/>
</dbReference>
<dbReference type="PROSITE" id="PS00070">
    <property type="entry name" value="ALDEHYDE_DEHYDR_CYS"/>
    <property type="match status" value="1"/>
</dbReference>
<name>A0A7C8KS58_9BACI</name>
<keyword evidence="10" id="KW-1185">Reference proteome</keyword>
<keyword evidence="3" id="KW-0520">NAD</keyword>
<dbReference type="PROSITE" id="PS00687">
    <property type="entry name" value="ALDEHYDE_DEHYDR_GLU"/>
    <property type="match status" value="1"/>
</dbReference>
<evidence type="ECO:0000256" key="1">
    <source>
        <dbReference type="ARBA" id="ARBA00009986"/>
    </source>
</evidence>
<dbReference type="GO" id="GO:0005737">
    <property type="term" value="C:cytoplasm"/>
    <property type="evidence" value="ECO:0007669"/>
    <property type="project" value="TreeGrafter"/>
</dbReference>
<dbReference type="InterPro" id="IPR029510">
    <property type="entry name" value="Ald_DH_CS_GLU"/>
</dbReference>
<evidence type="ECO:0000256" key="2">
    <source>
        <dbReference type="ARBA" id="ARBA00023002"/>
    </source>
</evidence>
<dbReference type="GO" id="GO:0006081">
    <property type="term" value="P:aldehyde metabolic process"/>
    <property type="evidence" value="ECO:0007669"/>
    <property type="project" value="InterPro"/>
</dbReference>
<dbReference type="FunFam" id="3.40.309.10:FF:000003">
    <property type="entry name" value="Aldehyde dehydrogenase"/>
    <property type="match status" value="1"/>
</dbReference>
<keyword evidence="2 4" id="KW-0560">Oxidoreductase</keyword>
<proteinExistence type="inferred from homology"/>
<evidence type="ECO:0000256" key="6">
    <source>
        <dbReference type="PROSITE-ProRule" id="PRU10007"/>
    </source>
</evidence>
<feature type="domain" description="Aldehyde dehydrogenase" evidence="8">
    <location>
        <begin position="23"/>
        <end position="428"/>
    </location>
</feature>
<evidence type="ECO:0000259" key="8">
    <source>
        <dbReference type="Pfam" id="PF00171"/>
    </source>
</evidence>
<gene>
    <name evidence="9" type="ORF">F9U64_20640</name>
</gene>
<dbReference type="InterPro" id="IPR016161">
    <property type="entry name" value="Ald_DH/histidinol_DH"/>
</dbReference>